<sequence>MKKSILTFMLVLVGLLISCKRDLSPLEEVNYVRPLTLAEEQLVQSGRDFGLKLFAAISEAQPDTNLFISPLSVSMAFGMALNGAEGETYEAIRNTLELDGLTREQINKNYRSLIQLLVSIDPQVIFENANSIWYRQDFSVLPSFIENNQKYFQADVEALDFSLPSAVDIINGWVTQKTHHKITQILDVIPKEAVLYLINAIYFKALWQYQFDKKYTAEQPFYITPARSITCSMMKITAELGYYQDEQVQVVDLPYGNGSFSMTALLPANDYALDDLITNLQQDEWNQYLQSMQTKKGTVALPKFTMEYFTGLKEILGSMGMAVAFSLDADFSRINPDEQIFITRALHKTFVKTDEEGTEAAAVTVVEFSRTSVGEDVDFYVTFNRPFIFIIREKHSGTILFIGKMVKPEWN</sequence>
<evidence type="ECO:0000259" key="2">
    <source>
        <dbReference type="SMART" id="SM00093"/>
    </source>
</evidence>
<dbReference type="PROSITE" id="PS51257">
    <property type="entry name" value="PROKAR_LIPOPROTEIN"/>
    <property type="match status" value="1"/>
</dbReference>
<evidence type="ECO:0000313" key="3">
    <source>
        <dbReference type="EMBL" id="HGY55976.1"/>
    </source>
</evidence>
<dbReference type="InterPro" id="IPR042185">
    <property type="entry name" value="Serpin_sf_2"/>
</dbReference>
<dbReference type="SMART" id="SM00093">
    <property type="entry name" value="SERPIN"/>
    <property type="match status" value="1"/>
</dbReference>
<dbReference type="InterPro" id="IPR023795">
    <property type="entry name" value="Serpin_CS"/>
</dbReference>
<dbReference type="InterPro" id="IPR036186">
    <property type="entry name" value="Serpin_sf"/>
</dbReference>
<dbReference type="Pfam" id="PF00079">
    <property type="entry name" value="Serpin"/>
    <property type="match status" value="1"/>
</dbReference>
<dbReference type="EMBL" id="DRQG01000090">
    <property type="protein sequence ID" value="HGY55976.1"/>
    <property type="molecule type" value="Genomic_DNA"/>
</dbReference>
<accession>A0A7V4U0X6</accession>
<dbReference type="GO" id="GO:0005615">
    <property type="term" value="C:extracellular space"/>
    <property type="evidence" value="ECO:0007669"/>
    <property type="project" value="InterPro"/>
</dbReference>
<organism evidence="3">
    <name type="scientific">Caldithrix abyssi</name>
    <dbReference type="NCBI Taxonomy" id="187145"/>
    <lineage>
        <taxon>Bacteria</taxon>
        <taxon>Pseudomonadati</taxon>
        <taxon>Calditrichota</taxon>
        <taxon>Calditrichia</taxon>
        <taxon>Calditrichales</taxon>
        <taxon>Calditrichaceae</taxon>
        <taxon>Caldithrix</taxon>
    </lineage>
</organism>
<dbReference type="SUPFAM" id="SSF56574">
    <property type="entry name" value="Serpins"/>
    <property type="match status" value="1"/>
</dbReference>
<dbReference type="CDD" id="cd19588">
    <property type="entry name" value="serpin_miropin-like"/>
    <property type="match status" value="1"/>
</dbReference>
<dbReference type="InterPro" id="IPR000215">
    <property type="entry name" value="Serpin_fam"/>
</dbReference>
<dbReference type="PROSITE" id="PS00284">
    <property type="entry name" value="SERPIN"/>
    <property type="match status" value="1"/>
</dbReference>
<dbReference type="AlphaFoldDB" id="A0A7V4U0X6"/>
<gene>
    <name evidence="3" type="ORF">ENK44_09755</name>
</gene>
<dbReference type="PANTHER" id="PTHR11461:SF211">
    <property type="entry name" value="GH10112P-RELATED"/>
    <property type="match status" value="1"/>
</dbReference>
<comment type="similarity">
    <text evidence="1">Belongs to the serpin family.</text>
</comment>
<dbReference type="InterPro" id="IPR042178">
    <property type="entry name" value="Serpin_sf_1"/>
</dbReference>
<dbReference type="Proteomes" id="UP000885779">
    <property type="component" value="Unassembled WGS sequence"/>
</dbReference>
<dbReference type="Gene3D" id="2.30.39.10">
    <property type="entry name" value="Alpha-1-antitrypsin, domain 1"/>
    <property type="match status" value="1"/>
</dbReference>
<comment type="caution">
    <text evidence="3">The sequence shown here is derived from an EMBL/GenBank/DDBJ whole genome shotgun (WGS) entry which is preliminary data.</text>
</comment>
<dbReference type="Gene3D" id="3.30.497.10">
    <property type="entry name" value="Antithrombin, subunit I, domain 2"/>
    <property type="match status" value="1"/>
</dbReference>
<protein>
    <submittedName>
        <fullName evidence="3">Serpin family protein</fullName>
    </submittedName>
</protein>
<dbReference type="InterPro" id="IPR023796">
    <property type="entry name" value="Serpin_dom"/>
</dbReference>
<dbReference type="PANTHER" id="PTHR11461">
    <property type="entry name" value="SERINE PROTEASE INHIBITOR, SERPIN"/>
    <property type="match status" value="1"/>
</dbReference>
<dbReference type="GO" id="GO:0004867">
    <property type="term" value="F:serine-type endopeptidase inhibitor activity"/>
    <property type="evidence" value="ECO:0007669"/>
    <property type="project" value="InterPro"/>
</dbReference>
<evidence type="ECO:0000256" key="1">
    <source>
        <dbReference type="RuleBase" id="RU000411"/>
    </source>
</evidence>
<proteinExistence type="inferred from homology"/>
<name>A0A7V4U0X6_CALAY</name>
<feature type="domain" description="Serpin" evidence="2">
    <location>
        <begin position="51"/>
        <end position="408"/>
    </location>
</feature>
<reference evidence="3" key="1">
    <citation type="journal article" date="2020" name="mSystems">
        <title>Genome- and Community-Level Interaction Insights into Carbon Utilization and Element Cycling Functions of Hydrothermarchaeota in Hydrothermal Sediment.</title>
        <authorList>
            <person name="Zhou Z."/>
            <person name="Liu Y."/>
            <person name="Xu W."/>
            <person name="Pan J."/>
            <person name="Luo Z.H."/>
            <person name="Li M."/>
        </authorList>
    </citation>
    <scope>NUCLEOTIDE SEQUENCE [LARGE SCALE GENOMIC DNA]</scope>
    <source>
        <strain evidence="3">HyVt-577</strain>
    </source>
</reference>